<evidence type="ECO:0000256" key="2">
    <source>
        <dbReference type="SAM" id="MobiDB-lite"/>
    </source>
</evidence>
<keyword evidence="1" id="KW-0813">Transport</keyword>
<dbReference type="InterPro" id="IPR039426">
    <property type="entry name" value="TonB-dep_rcpt-like"/>
</dbReference>
<accession>A0A927DZV8</accession>
<name>A0A927DZV8_KLEPN</name>
<dbReference type="InterPro" id="IPR012910">
    <property type="entry name" value="Plug_dom"/>
</dbReference>
<dbReference type="InterPro" id="IPR037066">
    <property type="entry name" value="Plug_dom_sf"/>
</dbReference>
<organism evidence="4 5">
    <name type="scientific">Klebsiella pneumoniae</name>
    <dbReference type="NCBI Taxonomy" id="573"/>
    <lineage>
        <taxon>Bacteria</taxon>
        <taxon>Pseudomonadati</taxon>
        <taxon>Pseudomonadota</taxon>
        <taxon>Gammaproteobacteria</taxon>
        <taxon>Enterobacterales</taxon>
        <taxon>Enterobacteriaceae</taxon>
        <taxon>Klebsiella/Raoultella group</taxon>
        <taxon>Klebsiella</taxon>
        <taxon>Klebsiella pneumoniae complex</taxon>
    </lineage>
</organism>
<dbReference type="EMBL" id="JACXTJ010000001">
    <property type="protein sequence ID" value="MBD3720795.1"/>
    <property type="molecule type" value="Genomic_DNA"/>
</dbReference>
<keyword evidence="4" id="KW-0675">Receptor</keyword>
<evidence type="ECO:0000313" key="5">
    <source>
        <dbReference type="Proteomes" id="UP000609027"/>
    </source>
</evidence>
<dbReference type="PROSITE" id="PS52016">
    <property type="entry name" value="TONB_DEPENDENT_REC_3"/>
    <property type="match status" value="1"/>
</dbReference>
<dbReference type="Proteomes" id="UP000609027">
    <property type="component" value="Unassembled WGS sequence"/>
</dbReference>
<comment type="subcellular location">
    <subcellularLocation>
        <location evidence="1">Cell outer membrane</location>
        <topology evidence="1">Multi-pass membrane protein</topology>
    </subcellularLocation>
</comment>
<dbReference type="SUPFAM" id="SSF56935">
    <property type="entry name" value="Porins"/>
    <property type="match status" value="1"/>
</dbReference>
<comment type="similarity">
    <text evidence="1">Belongs to the TonB-dependent receptor family.</text>
</comment>
<feature type="compositionally biased region" description="Polar residues" evidence="2">
    <location>
        <begin position="88"/>
        <end position="101"/>
    </location>
</feature>
<dbReference type="AlphaFoldDB" id="A0A927DZV8"/>
<proteinExistence type="inferred from homology"/>
<gene>
    <name evidence="4" type="ORF">IE992_03385</name>
</gene>
<evidence type="ECO:0000256" key="1">
    <source>
        <dbReference type="PROSITE-ProRule" id="PRU01360"/>
    </source>
</evidence>
<feature type="region of interest" description="Disordered" evidence="2">
    <location>
        <begin position="88"/>
        <end position="114"/>
    </location>
</feature>
<protein>
    <submittedName>
        <fullName evidence="4">TonB-dependent receptor plug domain-containing protein</fullName>
    </submittedName>
</protein>
<dbReference type="Pfam" id="PF07715">
    <property type="entry name" value="Plug"/>
    <property type="match status" value="1"/>
</dbReference>
<keyword evidence="1" id="KW-0998">Cell outer membrane</keyword>
<comment type="caution">
    <text evidence="4">The sequence shown here is derived from an EMBL/GenBank/DDBJ whole genome shotgun (WGS) entry which is preliminary data.</text>
</comment>
<keyword evidence="1" id="KW-1134">Transmembrane beta strand</keyword>
<dbReference type="GO" id="GO:0009279">
    <property type="term" value="C:cell outer membrane"/>
    <property type="evidence" value="ECO:0007669"/>
    <property type="project" value="UniProtKB-SubCell"/>
</dbReference>
<feature type="domain" description="TonB-dependent receptor plug" evidence="3">
    <location>
        <begin position="51"/>
        <end position="85"/>
    </location>
</feature>
<evidence type="ECO:0000259" key="3">
    <source>
        <dbReference type="Pfam" id="PF07715"/>
    </source>
</evidence>
<dbReference type="Gene3D" id="2.170.130.10">
    <property type="entry name" value="TonB-dependent receptor, plug domain"/>
    <property type="match status" value="1"/>
</dbReference>
<reference evidence="4" key="1">
    <citation type="submission" date="2020-07" db="EMBL/GenBank/DDBJ databases">
        <title>Clinical and genomic characterization of carbapenemase-producing Enterobacterales causing secondary infections during the COVID-19 crisis at a New York City hospital.</title>
        <authorList>
            <person name="Gomez-Simmonds A."/>
            <person name="Annavajhala M.K."/>
            <person name="Uhlemann A.-C."/>
        </authorList>
    </citation>
    <scope>NUCLEOTIDE SEQUENCE</scope>
    <source>
        <strain evidence="4">NK1607</strain>
    </source>
</reference>
<sequence>MAGRRAGPAGAEPAKLCPGSAAVDSRLWLALNLWRARTAHLCGWHSGHHARRPGQTSNIDIGSVDTIEVLRGPFSALYGNSSGGVINVTSQTGTQPPTVEASSYYGSFGTGTTG</sequence>
<keyword evidence="1" id="KW-0812">Transmembrane</keyword>
<evidence type="ECO:0000313" key="4">
    <source>
        <dbReference type="EMBL" id="MBD3720795.1"/>
    </source>
</evidence>
<keyword evidence="1" id="KW-0472">Membrane</keyword>